<name>A0ABY7XMU3_MICLT</name>
<evidence type="ECO:0000313" key="3">
    <source>
        <dbReference type="Proteomes" id="UP001215097"/>
    </source>
</evidence>
<organism evidence="2 3">
    <name type="scientific">Microbacterium luteolum</name>
    <name type="common">Aureobacterium luteolum</name>
    <dbReference type="NCBI Taxonomy" id="69367"/>
    <lineage>
        <taxon>Bacteria</taxon>
        <taxon>Bacillati</taxon>
        <taxon>Actinomycetota</taxon>
        <taxon>Actinomycetes</taxon>
        <taxon>Micrococcales</taxon>
        <taxon>Microbacteriaceae</taxon>
        <taxon>Microbacterium</taxon>
    </lineage>
</organism>
<sequence>MDTRHHALTVVPAGLVVLACVITGCASSEAPEPVASESTSAPSTSAPTPSATSSSPAGGFAYPDTADPAQVAIHLKYGEGSDPSGEIIGGPAVLVADRQFTVEGQCEGNRVGFEVVTADAEKRVLVDGGFRCDDPPTGQFSYRLPYAGVVQVNLVDADDADRAWVRVVQP</sequence>
<proteinExistence type="predicted"/>
<protein>
    <recommendedName>
        <fullName evidence="4">Lipoprotein</fullName>
    </recommendedName>
</protein>
<keyword evidence="3" id="KW-1185">Reference proteome</keyword>
<dbReference type="PROSITE" id="PS51257">
    <property type="entry name" value="PROKAR_LIPOPROTEIN"/>
    <property type="match status" value="1"/>
</dbReference>
<dbReference type="Proteomes" id="UP001215097">
    <property type="component" value="Chromosome"/>
</dbReference>
<feature type="region of interest" description="Disordered" evidence="1">
    <location>
        <begin position="31"/>
        <end position="63"/>
    </location>
</feature>
<feature type="compositionally biased region" description="Low complexity" evidence="1">
    <location>
        <begin position="31"/>
        <end position="57"/>
    </location>
</feature>
<evidence type="ECO:0008006" key="4">
    <source>
        <dbReference type="Google" id="ProtNLM"/>
    </source>
</evidence>
<dbReference type="RefSeq" id="WP_282215988.1">
    <property type="nucleotide sequence ID" value="NZ_BAAAUN010000001.1"/>
</dbReference>
<gene>
    <name evidence="2" type="ORF">KV395_02060</name>
</gene>
<evidence type="ECO:0000313" key="2">
    <source>
        <dbReference type="EMBL" id="WDM42125.1"/>
    </source>
</evidence>
<evidence type="ECO:0000256" key="1">
    <source>
        <dbReference type="SAM" id="MobiDB-lite"/>
    </source>
</evidence>
<dbReference type="EMBL" id="CP078075">
    <property type="protein sequence ID" value="WDM42125.1"/>
    <property type="molecule type" value="Genomic_DNA"/>
</dbReference>
<reference evidence="2 3" key="1">
    <citation type="submission" date="2021-06" db="EMBL/GenBank/DDBJ databases">
        <title>Genome-based taxonomic framework of Microbacterium strains isolated from marine environment, the description of four new species and reclassification of four preexisting species.</title>
        <authorList>
            <person name="Lee S.D."/>
            <person name="Kim S.-M."/>
            <person name="Byeon Y.-S."/>
            <person name="Yang H.L."/>
            <person name="Kim I.S."/>
        </authorList>
    </citation>
    <scope>NUCLEOTIDE SEQUENCE [LARGE SCALE GENOMIC DNA]</scope>
    <source>
        <strain evidence="2 3">KACC 14465</strain>
    </source>
</reference>
<accession>A0ABY7XMU3</accession>